<sequence>MFATTKVLGNMTPPEKTSRTEMPPLLWKKNPPGSAPATASHLLDFVDNPGHG</sequence>
<feature type="region of interest" description="Disordered" evidence="1">
    <location>
        <begin position="1"/>
        <end position="52"/>
    </location>
</feature>
<protein>
    <submittedName>
        <fullName evidence="2">Uncharacterized protein</fullName>
    </submittedName>
</protein>
<name>A0ABN9L4H3_9NEOB</name>
<evidence type="ECO:0000313" key="2">
    <source>
        <dbReference type="EMBL" id="CAJ0931672.1"/>
    </source>
</evidence>
<reference evidence="2" key="1">
    <citation type="submission" date="2023-07" db="EMBL/GenBank/DDBJ databases">
        <authorList>
            <person name="Stuckert A."/>
        </authorList>
    </citation>
    <scope>NUCLEOTIDE SEQUENCE</scope>
</reference>
<accession>A0ABN9L4H3</accession>
<dbReference type="EMBL" id="CAUEEQ010007917">
    <property type="protein sequence ID" value="CAJ0931672.1"/>
    <property type="molecule type" value="Genomic_DNA"/>
</dbReference>
<dbReference type="Proteomes" id="UP001176940">
    <property type="component" value="Unassembled WGS sequence"/>
</dbReference>
<proteinExistence type="predicted"/>
<keyword evidence="3" id="KW-1185">Reference proteome</keyword>
<evidence type="ECO:0000313" key="3">
    <source>
        <dbReference type="Proteomes" id="UP001176940"/>
    </source>
</evidence>
<comment type="caution">
    <text evidence="2">The sequence shown here is derived from an EMBL/GenBank/DDBJ whole genome shotgun (WGS) entry which is preliminary data.</text>
</comment>
<feature type="non-terminal residue" evidence="2">
    <location>
        <position position="52"/>
    </location>
</feature>
<gene>
    <name evidence="2" type="ORF">RIMI_LOCUS4809959</name>
</gene>
<organism evidence="2 3">
    <name type="scientific">Ranitomeya imitator</name>
    <name type="common">mimic poison frog</name>
    <dbReference type="NCBI Taxonomy" id="111125"/>
    <lineage>
        <taxon>Eukaryota</taxon>
        <taxon>Metazoa</taxon>
        <taxon>Chordata</taxon>
        <taxon>Craniata</taxon>
        <taxon>Vertebrata</taxon>
        <taxon>Euteleostomi</taxon>
        <taxon>Amphibia</taxon>
        <taxon>Batrachia</taxon>
        <taxon>Anura</taxon>
        <taxon>Neobatrachia</taxon>
        <taxon>Hyloidea</taxon>
        <taxon>Dendrobatidae</taxon>
        <taxon>Dendrobatinae</taxon>
        <taxon>Ranitomeya</taxon>
    </lineage>
</organism>
<evidence type="ECO:0000256" key="1">
    <source>
        <dbReference type="SAM" id="MobiDB-lite"/>
    </source>
</evidence>